<protein>
    <submittedName>
        <fullName evidence="3">Metal-dependent hydrolase</fullName>
    </submittedName>
</protein>
<feature type="domain" description="Endonuclease/exonuclease/phosphatase" evidence="2">
    <location>
        <begin position="534"/>
        <end position="814"/>
    </location>
</feature>
<dbReference type="InterPro" id="IPR036691">
    <property type="entry name" value="Endo/exonu/phosph_ase_sf"/>
</dbReference>
<reference evidence="3" key="2">
    <citation type="journal article" date="2021" name="PeerJ">
        <title>Extensive microbial diversity within the chicken gut microbiome revealed by metagenomics and culture.</title>
        <authorList>
            <person name="Gilroy R."/>
            <person name="Ravi A."/>
            <person name="Getino M."/>
            <person name="Pursley I."/>
            <person name="Horton D.L."/>
            <person name="Alikhan N.F."/>
            <person name="Baker D."/>
            <person name="Gharbi K."/>
            <person name="Hall N."/>
            <person name="Watson M."/>
            <person name="Adriaenssens E.M."/>
            <person name="Foster-Nyarko E."/>
            <person name="Jarju S."/>
            <person name="Secka A."/>
            <person name="Antonio M."/>
            <person name="Oren A."/>
            <person name="Chaudhuri R.R."/>
            <person name="La Ragione R."/>
            <person name="Hildebrand F."/>
            <person name="Pallen M.J."/>
        </authorList>
    </citation>
    <scope>NUCLEOTIDE SEQUENCE</scope>
    <source>
        <strain evidence="3">B1-20833</strain>
    </source>
</reference>
<dbReference type="InterPro" id="IPR005135">
    <property type="entry name" value="Endo/exonuclease/phosphatase"/>
</dbReference>
<dbReference type="SUPFAM" id="SSF56219">
    <property type="entry name" value="DNase I-like"/>
    <property type="match status" value="1"/>
</dbReference>
<reference evidence="3" key="1">
    <citation type="submission" date="2020-10" db="EMBL/GenBank/DDBJ databases">
        <authorList>
            <person name="Gilroy R."/>
        </authorList>
    </citation>
    <scope>NUCLEOTIDE SEQUENCE</scope>
    <source>
        <strain evidence="3">B1-20833</strain>
    </source>
</reference>
<dbReference type="EMBL" id="JADIMI010000029">
    <property type="protein sequence ID" value="MBO8451902.1"/>
    <property type="molecule type" value="Genomic_DNA"/>
</dbReference>
<keyword evidence="3" id="KW-0378">Hydrolase</keyword>
<feature type="chain" id="PRO_5038637910" evidence="1">
    <location>
        <begin position="23"/>
        <end position="824"/>
    </location>
</feature>
<comment type="caution">
    <text evidence="3">The sequence shown here is derived from an EMBL/GenBank/DDBJ whole genome shotgun (WGS) entry which is preliminary data.</text>
</comment>
<accession>A0A9D9EPY8</accession>
<evidence type="ECO:0000259" key="2">
    <source>
        <dbReference type="Pfam" id="PF03372"/>
    </source>
</evidence>
<dbReference type="Pfam" id="PF03372">
    <property type="entry name" value="Exo_endo_phos"/>
    <property type="match status" value="1"/>
</dbReference>
<sequence>MFLISEVVLLACMLGCSSPVDAVSDAGQSGDQSGDAYQDIEVVDGKVRFYLYEAEDAARHRMDVPQRVWASADVKVNGVSYPVSTAADGRHYVDVAASASGEYNATLVSPGTSPWYGSSLYSGVKLPYSQFRKRTAEGLGTYPMYGAYSKEDGNRMIFRDAFAVLDIALTGQASIASIKVSAKDMTLAGAADFFPSDGHFTMNEGVDFAVLNCTDDGAFVQLAEDSPVHFHIMLAPGEYPDGLDITVTDSGHRAMSYSLPAIELEAGVAATVSISYSPDNDLVFYESFDNFVWGGDIMSGTAGYAPDDAAVSIDSPLDREGYADALVQVPYNNPGTAFIQSNTWDEVSGKTVASSHQVSDSYIASRNIGDYTYMFRCQEYQGILACGTGNTGRGIFQTCAMDGIEGLSSVKVSFDFCYQAGSTDLLLFQVLNGGYIKSVSVDGREIELTDENSGFTGVAGRYVLSKNYVTVPSSDAEAKTWHRVEALIDNATDGTMLYWAGNDSSSGVHGFYLDNIEVRTLGLMAKGESNLRVLYWNIQNGMWSDQANNYENFVAWVRKYDPDICVWCEAASIYRDNTSSGQDESLRFLPDGWASLAARYGHPYVAIGGWRDNYPQVITSRYPIETLLKITDTDEEGKPVSHGAAIQQVDVNGRKINIVTLHLWPQSYAFGVPESERPSSTEAHGGDLYREFEMKYICGETVNSPEYSAQQDWLMMGDFNSRSRLDNLYYGYPDDDTRLLVHNHILDNTGLEDVIAGPYPGYFLTSTYGNARIDLMYASPSMYARLVNSWMITDRWTTVKKSPYVSNFYDPSDHRPVIADFEMK</sequence>
<organism evidence="3 4">
    <name type="scientific">Candidatus Cryptobacteroides intestinavium</name>
    <dbReference type="NCBI Taxonomy" id="2840766"/>
    <lineage>
        <taxon>Bacteria</taxon>
        <taxon>Pseudomonadati</taxon>
        <taxon>Bacteroidota</taxon>
        <taxon>Bacteroidia</taxon>
        <taxon>Bacteroidales</taxon>
        <taxon>Candidatus Cryptobacteroides</taxon>
    </lineage>
</organism>
<proteinExistence type="predicted"/>
<dbReference type="GO" id="GO:0016787">
    <property type="term" value="F:hydrolase activity"/>
    <property type="evidence" value="ECO:0007669"/>
    <property type="project" value="UniProtKB-KW"/>
</dbReference>
<dbReference type="Proteomes" id="UP000823661">
    <property type="component" value="Unassembled WGS sequence"/>
</dbReference>
<evidence type="ECO:0000256" key="1">
    <source>
        <dbReference type="SAM" id="SignalP"/>
    </source>
</evidence>
<gene>
    <name evidence="3" type="ORF">IAC06_03335</name>
</gene>
<evidence type="ECO:0000313" key="3">
    <source>
        <dbReference type="EMBL" id="MBO8451902.1"/>
    </source>
</evidence>
<dbReference type="Gene3D" id="3.60.10.10">
    <property type="entry name" value="Endonuclease/exonuclease/phosphatase"/>
    <property type="match status" value="1"/>
</dbReference>
<evidence type="ECO:0000313" key="4">
    <source>
        <dbReference type="Proteomes" id="UP000823661"/>
    </source>
</evidence>
<dbReference type="AlphaFoldDB" id="A0A9D9EPY8"/>
<feature type="signal peptide" evidence="1">
    <location>
        <begin position="1"/>
        <end position="22"/>
    </location>
</feature>
<name>A0A9D9EPY8_9BACT</name>
<keyword evidence="1" id="KW-0732">Signal</keyword>